<organism evidence="7 8">
    <name type="scientific">Streptomyces canarius</name>
    <dbReference type="NCBI Taxonomy" id="285453"/>
    <lineage>
        <taxon>Bacteria</taxon>
        <taxon>Bacillati</taxon>
        <taxon>Actinomycetota</taxon>
        <taxon>Actinomycetes</taxon>
        <taxon>Kitasatosporales</taxon>
        <taxon>Streptomycetaceae</taxon>
        <taxon>Streptomyces</taxon>
    </lineage>
</organism>
<dbReference type="GO" id="GO:0032259">
    <property type="term" value="P:methylation"/>
    <property type="evidence" value="ECO:0007669"/>
    <property type="project" value="UniProtKB-KW"/>
</dbReference>
<reference evidence="8" key="1">
    <citation type="journal article" date="2019" name="Int. J. Syst. Evol. Microbiol.">
        <title>The Global Catalogue of Microorganisms (GCM) 10K type strain sequencing project: providing services to taxonomists for standard genome sequencing and annotation.</title>
        <authorList>
            <consortium name="The Broad Institute Genomics Platform"/>
            <consortium name="The Broad Institute Genome Sequencing Center for Infectious Disease"/>
            <person name="Wu L."/>
            <person name="Ma J."/>
        </authorList>
    </citation>
    <scope>NUCLEOTIDE SEQUENCE [LARGE SCALE GENOMIC DNA]</scope>
    <source>
        <strain evidence="8">JCM 4733</strain>
    </source>
</reference>
<dbReference type="SUPFAM" id="SSF53335">
    <property type="entry name" value="S-adenosyl-L-methionine-dependent methyltransferases"/>
    <property type="match status" value="1"/>
</dbReference>
<dbReference type="InterPro" id="IPR029063">
    <property type="entry name" value="SAM-dependent_MTases_sf"/>
</dbReference>
<proteinExistence type="inferred from homology"/>
<dbReference type="EMBL" id="BMVN01000045">
    <property type="protein sequence ID" value="GHA61581.1"/>
    <property type="molecule type" value="Genomic_DNA"/>
</dbReference>
<dbReference type="NCBIfam" id="TIGR00027">
    <property type="entry name" value="mthyl_TIGR00027"/>
    <property type="match status" value="1"/>
</dbReference>
<keyword evidence="5 6" id="KW-0949">S-adenosyl-L-methionine</keyword>
<dbReference type="Proteomes" id="UP000653644">
    <property type="component" value="Unassembled WGS sequence"/>
</dbReference>
<dbReference type="EC" id="2.1.1.-" evidence="6"/>
<name>A0ABQ3D7A7_9ACTN</name>
<dbReference type="Pfam" id="PF04072">
    <property type="entry name" value="LCM"/>
    <property type="match status" value="1"/>
</dbReference>
<evidence type="ECO:0000256" key="5">
    <source>
        <dbReference type="ARBA" id="ARBA00022691"/>
    </source>
</evidence>
<dbReference type="PANTHER" id="PTHR43619">
    <property type="entry name" value="S-ADENOSYL-L-METHIONINE-DEPENDENT METHYLTRANSFERASE YKTD-RELATED"/>
    <property type="match status" value="1"/>
</dbReference>
<dbReference type="GO" id="GO:0008168">
    <property type="term" value="F:methyltransferase activity"/>
    <property type="evidence" value="ECO:0007669"/>
    <property type="project" value="UniProtKB-KW"/>
</dbReference>
<dbReference type="RefSeq" id="WP_189893776.1">
    <property type="nucleotide sequence ID" value="NZ_BMVN01000045.1"/>
</dbReference>
<dbReference type="InterPro" id="IPR011610">
    <property type="entry name" value="SAM_mthyl_Trfase_ML2640-like"/>
</dbReference>
<protein>
    <recommendedName>
        <fullName evidence="6">S-adenosyl-L-methionine-dependent methyltransferase</fullName>
        <ecNumber evidence="6">2.1.1.-</ecNumber>
    </recommendedName>
</protein>
<sequence>MTDTARASSTGVAGVGVTAFLVAAARAIETSRPDAPARDEYAEHLVRAAPGCADWPRRFDEVPDGDADPLWGRLARFFGLRTRVFDGFLLSAAAGGCRQVVVLGAGLDTRAHRLPWPDGSTVFEIDLEEVLAFKQSVLDTLGAVPRAARVALAADLRQDWTHALLAAGFDPTRPTAWLAEGLVPYLPPAAEQELLATVNAHSAPGSALGYEVKRGVDPAGQRDYPVYAAVRERLGIDLLALFDTAPRPDSVADLDARGWDTAVHTPFDFADRHGVGLRPTPDDALAANRWILAVRP</sequence>
<dbReference type="PANTHER" id="PTHR43619:SF2">
    <property type="entry name" value="S-ADENOSYL-L-METHIONINE-DEPENDENT METHYLTRANSFERASES SUPERFAMILY PROTEIN"/>
    <property type="match status" value="1"/>
</dbReference>
<comment type="caution">
    <text evidence="7">The sequence shown here is derived from an EMBL/GenBank/DDBJ whole genome shotgun (WGS) entry which is preliminary data.</text>
</comment>
<evidence type="ECO:0000256" key="6">
    <source>
        <dbReference type="RuleBase" id="RU362030"/>
    </source>
</evidence>
<evidence type="ECO:0000313" key="8">
    <source>
        <dbReference type="Proteomes" id="UP000653644"/>
    </source>
</evidence>
<comment type="function">
    <text evidence="1 6">Exhibits S-adenosyl-L-methionine-dependent methyltransferase activity.</text>
</comment>
<evidence type="ECO:0000256" key="2">
    <source>
        <dbReference type="ARBA" id="ARBA00008138"/>
    </source>
</evidence>
<accession>A0ABQ3D7A7</accession>
<keyword evidence="8" id="KW-1185">Reference proteome</keyword>
<evidence type="ECO:0000256" key="4">
    <source>
        <dbReference type="ARBA" id="ARBA00022679"/>
    </source>
</evidence>
<keyword evidence="4" id="KW-0808">Transferase</keyword>
<comment type="similarity">
    <text evidence="2 6">Belongs to the UPF0677 family.</text>
</comment>
<dbReference type="Gene3D" id="3.40.50.150">
    <property type="entry name" value="Vaccinia Virus protein VP39"/>
    <property type="match status" value="1"/>
</dbReference>
<keyword evidence="3 6" id="KW-0489">Methyltransferase</keyword>
<evidence type="ECO:0000256" key="1">
    <source>
        <dbReference type="ARBA" id="ARBA00003907"/>
    </source>
</evidence>
<evidence type="ECO:0000256" key="3">
    <source>
        <dbReference type="ARBA" id="ARBA00022603"/>
    </source>
</evidence>
<gene>
    <name evidence="7" type="ORF">GCM10010345_77050</name>
</gene>
<dbReference type="InterPro" id="IPR007213">
    <property type="entry name" value="Ppm1/Ppm2/Tcmp"/>
</dbReference>
<evidence type="ECO:0000313" key="7">
    <source>
        <dbReference type="EMBL" id="GHA61581.1"/>
    </source>
</evidence>